<evidence type="ECO:0000256" key="2">
    <source>
        <dbReference type="ARBA" id="ARBA00022475"/>
    </source>
</evidence>
<dbReference type="InterPro" id="IPR025857">
    <property type="entry name" value="MacB_PCD"/>
</dbReference>
<dbReference type="Pfam" id="PF12704">
    <property type="entry name" value="MacB_PCD"/>
    <property type="match status" value="1"/>
</dbReference>
<feature type="transmembrane region" description="Helical" evidence="7">
    <location>
        <begin position="708"/>
        <end position="736"/>
    </location>
</feature>
<comment type="caution">
    <text evidence="10">The sequence shown here is derived from an EMBL/GenBank/DDBJ whole genome shotgun (WGS) entry which is preliminary data.</text>
</comment>
<dbReference type="PANTHER" id="PTHR30572:SF4">
    <property type="entry name" value="ABC TRANSPORTER PERMEASE YTRF"/>
    <property type="match status" value="1"/>
</dbReference>
<organism evidence="10 11">
    <name type="scientific">Planosporangium flavigriseum</name>
    <dbReference type="NCBI Taxonomy" id="373681"/>
    <lineage>
        <taxon>Bacteria</taxon>
        <taxon>Bacillati</taxon>
        <taxon>Actinomycetota</taxon>
        <taxon>Actinomycetes</taxon>
        <taxon>Micromonosporales</taxon>
        <taxon>Micromonosporaceae</taxon>
        <taxon>Planosporangium</taxon>
    </lineage>
</organism>
<evidence type="ECO:0000313" key="11">
    <source>
        <dbReference type="Proteomes" id="UP000653674"/>
    </source>
</evidence>
<keyword evidence="4 7" id="KW-1133">Transmembrane helix</keyword>
<comment type="similarity">
    <text evidence="6">Belongs to the ABC-4 integral membrane protein family.</text>
</comment>
<dbReference type="GO" id="GO:0005886">
    <property type="term" value="C:plasma membrane"/>
    <property type="evidence" value="ECO:0007669"/>
    <property type="project" value="UniProtKB-SubCell"/>
</dbReference>
<feature type="domain" description="ABC3 transporter permease C-terminal" evidence="8">
    <location>
        <begin position="715"/>
        <end position="831"/>
    </location>
</feature>
<feature type="domain" description="ABC3 transporter permease C-terminal" evidence="8">
    <location>
        <begin position="268"/>
        <end position="388"/>
    </location>
</feature>
<name>A0A8J3LNZ6_9ACTN</name>
<dbReference type="EMBL" id="BONU01000028">
    <property type="protein sequence ID" value="GIG75202.1"/>
    <property type="molecule type" value="Genomic_DNA"/>
</dbReference>
<feature type="transmembrane region" description="Helical" evidence="7">
    <location>
        <begin position="802"/>
        <end position="822"/>
    </location>
</feature>
<sequence>MTGMLRLTLRSLRAHALRLALSSLAIVLGVAFIAGTLMFTGGMRTAAYAKAGVFDRHTDVAVYPADGGSNNPRDRKAVDETVLAKVRAASGVRAAEGEVTGTGGVVGTNNRPVLGYSVVSSIPTDPGLQSYTVRQGRLPQRTHEVVLDTRTVDKQKFAVGSAVRVGGKGSQAEAYTLVGVVDVAGTPKDFGGAFIGLVAADALTVTGEQGYQRIVAAGRPGVSHDALAKEVTAAVGPGLTVRTHEQILDDNLKSAIKDIQQFNAVLTMFAAISVLVAAFVIANTFTIVLAQRTRETALLRLVGATRGQAFRSVLLESSAVGFVASLAGVGVGAGVALGMQALLRAMGVVFEGGIALSASTVVLSVLLGTVITVCAAVLPAWRGTRVPPVAALSDAAVETARRAGWVRLGFGALSLAAGIAALGFAGRSSSIATVGAGAVFTFAGIVMFGPVLVPALVRALGWPLRRLLGATATIAVSNAVRNPRRIAATATALVIGIGLVSSFVVAAQSVKAGIERSVDKEVGVDFVATGVGGALPAPMVDELRGRRELGVVHLPRQTVSNQVEVVSAHPALVRTNLRHVDSGDVRQLGAGTALVYRPLARAKGLTVGSAVTVAGRQFRVVAVVDGTTGPTDPSENVPLGYRISLSDADFSATFPDVPVVMAAMDPAAGVSKQRAKDAIEAITAKYPTANFMDRAAYKKMLTGTVDMLLAFVTALLGLAVVIALVGVANTLTLSVVERTRENGILRAVGLTRGRVRAMLAVEAVLMALVGALLGVGLGTAVSAGAMSFLNGMGGEFAVVLPWGRLALILGFAAVAALAASVLPARRAVNRPVVEALGTE</sequence>
<feature type="transmembrane region" description="Helical" evidence="7">
    <location>
        <begin position="264"/>
        <end position="290"/>
    </location>
</feature>
<keyword evidence="2" id="KW-1003">Cell membrane</keyword>
<evidence type="ECO:0000256" key="5">
    <source>
        <dbReference type="ARBA" id="ARBA00023136"/>
    </source>
</evidence>
<dbReference type="Pfam" id="PF02687">
    <property type="entry name" value="FtsX"/>
    <property type="match status" value="2"/>
</dbReference>
<evidence type="ECO:0000313" key="10">
    <source>
        <dbReference type="EMBL" id="GIG75202.1"/>
    </source>
</evidence>
<dbReference type="GO" id="GO:0022857">
    <property type="term" value="F:transmembrane transporter activity"/>
    <property type="evidence" value="ECO:0007669"/>
    <property type="project" value="TreeGrafter"/>
</dbReference>
<evidence type="ECO:0000259" key="9">
    <source>
        <dbReference type="Pfam" id="PF12704"/>
    </source>
</evidence>
<dbReference type="InterPro" id="IPR050250">
    <property type="entry name" value="Macrolide_Exporter_MacB"/>
</dbReference>
<dbReference type="InterPro" id="IPR003838">
    <property type="entry name" value="ABC3_permease_C"/>
</dbReference>
<reference evidence="10" key="1">
    <citation type="submission" date="2021-01" db="EMBL/GenBank/DDBJ databases">
        <title>Whole genome shotgun sequence of Planosporangium flavigriseum NBRC 105377.</title>
        <authorList>
            <person name="Komaki H."/>
            <person name="Tamura T."/>
        </authorList>
    </citation>
    <scope>NUCLEOTIDE SEQUENCE</scope>
    <source>
        <strain evidence="10">NBRC 105377</strain>
    </source>
</reference>
<feature type="domain" description="MacB-like periplasmic core" evidence="9">
    <location>
        <begin position="20"/>
        <end position="233"/>
    </location>
</feature>
<keyword evidence="5 7" id="KW-0472">Membrane</keyword>
<evidence type="ECO:0000259" key="8">
    <source>
        <dbReference type="Pfam" id="PF02687"/>
    </source>
</evidence>
<feature type="transmembrane region" description="Helical" evidence="7">
    <location>
        <begin position="431"/>
        <end position="457"/>
    </location>
</feature>
<evidence type="ECO:0000256" key="4">
    <source>
        <dbReference type="ARBA" id="ARBA00022989"/>
    </source>
</evidence>
<feature type="transmembrane region" description="Helical" evidence="7">
    <location>
        <begin position="354"/>
        <end position="378"/>
    </location>
</feature>
<feature type="transmembrane region" description="Helical" evidence="7">
    <location>
        <begin position="319"/>
        <end position="342"/>
    </location>
</feature>
<feature type="transmembrane region" description="Helical" evidence="7">
    <location>
        <begin position="757"/>
        <end position="782"/>
    </location>
</feature>
<evidence type="ECO:0000256" key="3">
    <source>
        <dbReference type="ARBA" id="ARBA00022692"/>
    </source>
</evidence>
<keyword evidence="3 7" id="KW-0812">Transmembrane</keyword>
<feature type="transmembrane region" description="Helical" evidence="7">
    <location>
        <begin position="405"/>
        <end position="425"/>
    </location>
</feature>
<dbReference type="Proteomes" id="UP000653674">
    <property type="component" value="Unassembled WGS sequence"/>
</dbReference>
<dbReference type="AlphaFoldDB" id="A0A8J3LNZ6"/>
<evidence type="ECO:0000256" key="1">
    <source>
        <dbReference type="ARBA" id="ARBA00004651"/>
    </source>
</evidence>
<protein>
    <submittedName>
        <fullName evidence="10">ABC transporter substrate-binding protein</fullName>
    </submittedName>
</protein>
<proteinExistence type="inferred from homology"/>
<gene>
    <name evidence="10" type="ORF">Pfl04_36060</name>
</gene>
<keyword evidence="11" id="KW-1185">Reference proteome</keyword>
<feature type="transmembrane region" description="Helical" evidence="7">
    <location>
        <begin position="486"/>
        <end position="507"/>
    </location>
</feature>
<comment type="subcellular location">
    <subcellularLocation>
        <location evidence="1">Cell membrane</location>
        <topology evidence="1">Multi-pass membrane protein</topology>
    </subcellularLocation>
</comment>
<evidence type="ECO:0000256" key="6">
    <source>
        <dbReference type="ARBA" id="ARBA00038076"/>
    </source>
</evidence>
<accession>A0A8J3LNZ6</accession>
<evidence type="ECO:0000256" key="7">
    <source>
        <dbReference type="SAM" id="Phobius"/>
    </source>
</evidence>
<dbReference type="PANTHER" id="PTHR30572">
    <property type="entry name" value="MEMBRANE COMPONENT OF TRANSPORTER-RELATED"/>
    <property type="match status" value="1"/>
</dbReference>